<dbReference type="GO" id="GO:0005739">
    <property type="term" value="C:mitochondrion"/>
    <property type="evidence" value="ECO:0007669"/>
    <property type="project" value="TreeGrafter"/>
</dbReference>
<accession>A0AAD4QF32</accession>
<dbReference type="AlphaFoldDB" id="A0AAD4QF32"/>
<sequence length="419" mass="44398">MVDVLVIGATGFCGRHAARYVLEHPERSKYTVGLAARSRSKIASIGLPIDDSVQIFELDILDKQAVEAVVKQAKVVLNCIGPFWHYGTPIVHACARNGVHYVDITGETPWIFDIINKFDYLATQTHAIIIPSCAVDSIPADAGVYLASQTLGHAPLGASTTASRMGGGAPGGTIATFIATAEDVPRPLLARSTRDWALSPVPGADSPPLRLVYSLGSRRGAVAPFGAINRALVQRTAGLLELARLERKRTTEEPPPGYGPAFTYTEFMQTGGAISAFLVSVTIAAAVVGITFITPFRWLVKRFATQPGSGPADDTLERGGLTFVNITASDEPSPRYAKSVIKGHGDPGTLLTAAMVGESAIALLLDELPPLAKGGGVLTPMTALGDNIIRRMKACDRFEITSGIVDGPDGDIEESRKTR</sequence>
<keyword evidence="5" id="KW-1185">Reference proteome</keyword>
<feature type="transmembrane region" description="Helical" evidence="2">
    <location>
        <begin position="273"/>
        <end position="293"/>
    </location>
</feature>
<dbReference type="GO" id="GO:0005886">
    <property type="term" value="C:plasma membrane"/>
    <property type="evidence" value="ECO:0007669"/>
    <property type="project" value="TreeGrafter"/>
</dbReference>
<evidence type="ECO:0000256" key="2">
    <source>
        <dbReference type="SAM" id="Phobius"/>
    </source>
</evidence>
<dbReference type="GO" id="GO:0005811">
    <property type="term" value="C:lipid droplet"/>
    <property type="evidence" value="ECO:0007669"/>
    <property type="project" value="TreeGrafter"/>
</dbReference>
<dbReference type="SUPFAM" id="SSF51735">
    <property type="entry name" value="NAD(P)-binding Rossmann-fold domains"/>
    <property type="match status" value="1"/>
</dbReference>
<dbReference type="InterPro" id="IPR036291">
    <property type="entry name" value="NAD(P)-bd_dom_sf"/>
</dbReference>
<keyword evidence="2" id="KW-0472">Membrane</keyword>
<dbReference type="PANTHER" id="PTHR12286:SF5">
    <property type="entry name" value="SACCHAROPINE DEHYDROGENASE-LIKE OXIDOREDUCTASE"/>
    <property type="match status" value="1"/>
</dbReference>
<evidence type="ECO:0000256" key="1">
    <source>
        <dbReference type="ARBA" id="ARBA00038048"/>
    </source>
</evidence>
<dbReference type="EMBL" id="JAKELL010000014">
    <property type="protein sequence ID" value="KAH8994536.1"/>
    <property type="molecule type" value="Genomic_DNA"/>
</dbReference>
<evidence type="ECO:0000313" key="5">
    <source>
        <dbReference type="Proteomes" id="UP001201163"/>
    </source>
</evidence>
<reference evidence="4" key="1">
    <citation type="submission" date="2022-01" db="EMBL/GenBank/DDBJ databases">
        <title>Comparative genomics reveals a dynamic genome evolution in the ectomycorrhizal milk-cap (Lactarius) mushrooms.</title>
        <authorList>
            <consortium name="DOE Joint Genome Institute"/>
            <person name="Lebreton A."/>
            <person name="Tang N."/>
            <person name="Kuo A."/>
            <person name="LaButti K."/>
            <person name="Drula E."/>
            <person name="Barry K."/>
            <person name="Clum A."/>
            <person name="Lipzen A."/>
            <person name="Mousain D."/>
            <person name="Ng V."/>
            <person name="Wang R."/>
            <person name="Wang X."/>
            <person name="Dai Y."/>
            <person name="Henrissat B."/>
            <person name="Grigoriev I.V."/>
            <person name="Guerin-Laguette A."/>
            <person name="Yu F."/>
            <person name="Martin F.M."/>
        </authorList>
    </citation>
    <scope>NUCLEOTIDE SEQUENCE</scope>
    <source>
        <strain evidence="4">QP</strain>
    </source>
</reference>
<dbReference type="Proteomes" id="UP001201163">
    <property type="component" value="Unassembled WGS sequence"/>
</dbReference>
<keyword evidence="2" id="KW-1133">Transmembrane helix</keyword>
<dbReference type="GO" id="GO:0009247">
    <property type="term" value="P:glycolipid biosynthetic process"/>
    <property type="evidence" value="ECO:0007669"/>
    <property type="project" value="TreeGrafter"/>
</dbReference>
<dbReference type="InterPro" id="IPR051276">
    <property type="entry name" value="Saccharopine_DH-like_oxidrdct"/>
</dbReference>
<comment type="similarity">
    <text evidence="1">Belongs to the saccharopine dehydrogenase family.</text>
</comment>
<proteinExistence type="inferred from homology"/>
<feature type="domain" description="Saccharopine dehydrogenase NADP binding" evidence="3">
    <location>
        <begin position="4"/>
        <end position="105"/>
    </location>
</feature>
<dbReference type="Pfam" id="PF03435">
    <property type="entry name" value="Sacchrp_dh_NADP"/>
    <property type="match status" value="1"/>
</dbReference>
<evidence type="ECO:0000313" key="4">
    <source>
        <dbReference type="EMBL" id="KAH8994536.1"/>
    </source>
</evidence>
<dbReference type="PANTHER" id="PTHR12286">
    <property type="entry name" value="SACCHAROPINE DEHYDROGENASE-LIKE OXIDOREDUCTASE"/>
    <property type="match status" value="1"/>
</dbReference>
<keyword evidence="2" id="KW-0812">Transmembrane</keyword>
<name>A0AAD4QF32_9AGAM</name>
<comment type="caution">
    <text evidence="4">The sequence shown here is derived from an EMBL/GenBank/DDBJ whole genome shotgun (WGS) entry which is preliminary data.</text>
</comment>
<protein>
    <submittedName>
        <fullName evidence="4">NAD-P-binding protein</fullName>
    </submittedName>
</protein>
<evidence type="ECO:0000259" key="3">
    <source>
        <dbReference type="Pfam" id="PF03435"/>
    </source>
</evidence>
<gene>
    <name evidence="4" type="ORF">EDB92DRAFT_1849729</name>
</gene>
<organism evidence="4 5">
    <name type="scientific">Lactarius akahatsu</name>
    <dbReference type="NCBI Taxonomy" id="416441"/>
    <lineage>
        <taxon>Eukaryota</taxon>
        <taxon>Fungi</taxon>
        <taxon>Dikarya</taxon>
        <taxon>Basidiomycota</taxon>
        <taxon>Agaricomycotina</taxon>
        <taxon>Agaricomycetes</taxon>
        <taxon>Russulales</taxon>
        <taxon>Russulaceae</taxon>
        <taxon>Lactarius</taxon>
    </lineage>
</organism>
<dbReference type="Gene3D" id="3.40.50.720">
    <property type="entry name" value="NAD(P)-binding Rossmann-like Domain"/>
    <property type="match status" value="1"/>
</dbReference>
<dbReference type="InterPro" id="IPR005097">
    <property type="entry name" value="Sacchrp_dh_NADP-bd"/>
</dbReference>